<evidence type="ECO:0000313" key="3">
    <source>
        <dbReference type="Proteomes" id="UP000197003"/>
    </source>
</evidence>
<evidence type="ECO:0000256" key="1">
    <source>
        <dbReference type="SAM" id="MobiDB-lite"/>
    </source>
</evidence>
<evidence type="ECO:0000313" key="2">
    <source>
        <dbReference type="EMBL" id="ASD65297.1"/>
    </source>
</evidence>
<name>A0A1Z3NCY4_BDEBC</name>
<feature type="region of interest" description="Disordered" evidence="1">
    <location>
        <begin position="407"/>
        <end position="432"/>
    </location>
</feature>
<dbReference type="OrthoDB" id="5292043at2"/>
<reference evidence="2 3" key="1">
    <citation type="submission" date="2017-04" db="EMBL/GenBank/DDBJ databases">
        <title>Whole genome sequence of Bdellovibrio bacteriovorus strain SSB218315.</title>
        <authorList>
            <person name="Oyedara O."/>
            <person name="Rodriguez-Perez M.A."/>
        </authorList>
    </citation>
    <scope>NUCLEOTIDE SEQUENCE [LARGE SCALE GENOMIC DNA]</scope>
    <source>
        <strain evidence="2 3">SSB218315</strain>
    </source>
</reference>
<organism evidence="2 3">
    <name type="scientific">Bdellovibrio bacteriovorus</name>
    <dbReference type="NCBI Taxonomy" id="959"/>
    <lineage>
        <taxon>Bacteria</taxon>
        <taxon>Pseudomonadati</taxon>
        <taxon>Bdellovibrionota</taxon>
        <taxon>Bdellovibrionia</taxon>
        <taxon>Bdellovibrionales</taxon>
        <taxon>Pseudobdellovibrionaceae</taxon>
        <taxon>Bdellovibrio</taxon>
    </lineage>
</organism>
<proteinExistence type="predicted"/>
<feature type="compositionally biased region" description="Polar residues" evidence="1">
    <location>
        <begin position="419"/>
        <end position="432"/>
    </location>
</feature>
<dbReference type="AlphaFoldDB" id="A0A1Z3NCY4"/>
<dbReference type="Proteomes" id="UP000197003">
    <property type="component" value="Chromosome"/>
</dbReference>
<accession>A0A1Z3NCY4</accession>
<feature type="region of interest" description="Disordered" evidence="1">
    <location>
        <begin position="576"/>
        <end position="619"/>
    </location>
</feature>
<dbReference type="EMBL" id="CP020946">
    <property type="protein sequence ID" value="ASD65297.1"/>
    <property type="molecule type" value="Genomic_DNA"/>
</dbReference>
<feature type="compositionally biased region" description="Low complexity" evidence="1">
    <location>
        <begin position="519"/>
        <end position="550"/>
    </location>
</feature>
<gene>
    <name evidence="2" type="ORF">B9G79_17835</name>
</gene>
<feature type="region of interest" description="Disordered" evidence="1">
    <location>
        <begin position="517"/>
        <end position="557"/>
    </location>
</feature>
<feature type="compositionally biased region" description="Polar residues" evidence="1">
    <location>
        <begin position="478"/>
        <end position="489"/>
    </location>
</feature>
<feature type="region of interest" description="Disordered" evidence="1">
    <location>
        <begin position="478"/>
        <end position="502"/>
    </location>
</feature>
<sequence length="685" mass="71557">MKILLTAIFFLQSAWAQSPGKTYLKADEIVYNPGKFKPGRYVISYKDFEDIRLDSNLDGKIDFWYLKKGSTEIYTHFTDGNPIRWEVRTNKRNVITEASYTMAGGRWTLEASGVRAPTLMNLQDEGCEVTAIKKKITSLGEDLNRRALAMGIEEHLIDSGCQDKLSEDFLQSLTDSLSKNLTSSNKLTDCLNGEEFKKAFSKDKIPVQPELLAAKYQLQVAQLGKQPKNYGPLVKCEKAKDQKAALSTDETTGFIHLDPEALSDATPETNKKSNAVISPSSMAHELLHRAGLKSEKDVAAVEHFCKGHPDNYPKISAIDMTTFSMTRTLKKNAQDGAEQAAAQSTANLMDQEIKAKASTNKSDKGMGSAATSAAVKGGSQQASAAATANVPVELTVAQVQVPPAPTLSESIVSPPPSTEAGSQQALVRSASESSGMLRMANNLVGAINTQALAATDTGSSEAGSGSSEVSRSVASTKSNAAIKGSSSNPGAALLKASTRSMASDERVVEQITLDGSNIAPSAPAAASSSRNVASTSAPSASRAPANESSVGGSGGGEVAGGSASFGGSGGSFSGSGAGAGLGSAPSPSPVRGPAATRPSGGGTEPVKNAKSDNGSSAPSAARDEVITFISNSNYAQAKKKLSDPAFGKQLESQKITVLDLYGNSFGATKGEVIFLDQGDRFVRQK</sequence>
<protein>
    <submittedName>
        <fullName evidence="2">Uncharacterized protein</fullName>
    </submittedName>
</protein>